<comment type="caution">
    <text evidence="1">The sequence shown here is derived from an EMBL/GenBank/DDBJ whole genome shotgun (WGS) entry which is preliminary data.</text>
</comment>
<accession>A0A7K3MAU9</accession>
<organism evidence="1 2">
    <name type="scientific">Phytoactinopolyspora mesophila</name>
    <dbReference type="NCBI Taxonomy" id="2650750"/>
    <lineage>
        <taxon>Bacteria</taxon>
        <taxon>Bacillati</taxon>
        <taxon>Actinomycetota</taxon>
        <taxon>Actinomycetes</taxon>
        <taxon>Jiangellales</taxon>
        <taxon>Jiangellaceae</taxon>
        <taxon>Phytoactinopolyspora</taxon>
    </lineage>
</organism>
<proteinExistence type="predicted"/>
<protein>
    <submittedName>
        <fullName evidence="1">Uncharacterized protein</fullName>
    </submittedName>
</protein>
<dbReference type="Proteomes" id="UP000460435">
    <property type="component" value="Unassembled WGS sequence"/>
</dbReference>
<evidence type="ECO:0000313" key="2">
    <source>
        <dbReference type="Proteomes" id="UP000460435"/>
    </source>
</evidence>
<dbReference type="RefSeq" id="WP_162453112.1">
    <property type="nucleotide sequence ID" value="NZ_WLZY01000011.1"/>
</dbReference>
<dbReference type="EMBL" id="WLZY01000011">
    <property type="protein sequence ID" value="NDL60414.1"/>
    <property type="molecule type" value="Genomic_DNA"/>
</dbReference>
<sequence>MTAPDPDRLLTLADQILAGDVDTPRARSSRSAAILGRTALERLVQNLCARHSLEVSAASMRVQLACLSAVAPSIASDASMAWWGLSRACHQHAYEIAPSHDEVRRFLARVRQLSG</sequence>
<dbReference type="AlphaFoldDB" id="A0A7K3MAU9"/>
<evidence type="ECO:0000313" key="1">
    <source>
        <dbReference type="EMBL" id="NDL60414.1"/>
    </source>
</evidence>
<gene>
    <name evidence="1" type="ORF">F7O44_25385</name>
</gene>
<reference evidence="1 2" key="1">
    <citation type="submission" date="2019-11" db="EMBL/GenBank/DDBJ databases">
        <authorList>
            <person name="Li X.-J."/>
            <person name="Feng X.-M."/>
        </authorList>
    </citation>
    <scope>NUCLEOTIDE SEQUENCE [LARGE SCALE GENOMIC DNA]</scope>
    <source>
        <strain evidence="1 2">XMNu-373</strain>
    </source>
</reference>
<keyword evidence="2" id="KW-1185">Reference proteome</keyword>
<name>A0A7K3MAU9_9ACTN</name>